<keyword evidence="5" id="KW-0963">Cytoplasm</keyword>
<dbReference type="InterPro" id="IPR036188">
    <property type="entry name" value="FAD/NAD-bd_sf"/>
</dbReference>
<comment type="catalytic activity">
    <reaction evidence="5">
        <text>a tetracycline + NADPH + O2 + H(+) = an 11a-hydroxytetracycline + NADP(+) + H2O</text>
        <dbReference type="Rhea" id="RHEA:61444"/>
        <dbReference type="ChEBI" id="CHEBI:15377"/>
        <dbReference type="ChEBI" id="CHEBI:15378"/>
        <dbReference type="ChEBI" id="CHEBI:15379"/>
        <dbReference type="ChEBI" id="CHEBI:57783"/>
        <dbReference type="ChEBI" id="CHEBI:58349"/>
        <dbReference type="ChEBI" id="CHEBI:144644"/>
        <dbReference type="ChEBI" id="CHEBI:144645"/>
    </reaction>
</comment>
<dbReference type="RefSeq" id="WP_102844593.1">
    <property type="nucleotide sequence ID" value="NZ_PDZR01000019.1"/>
</dbReference>
<evidence type="ECO:0000256" key="3">
    <source>
        <dbReference type="ARBA" id="ARBA00023002"/>
    </source>
</evidence>
<dbReference type="EMBL" id="PDZR01000019">
    <property type="protein sequence ID" value="PNG25168.1"/>
    <property type="molecule type" value="Genomic_DNA"/>
</dbReference>
<proteinExistence type="inferred from homology"/>
<dbReference type="PANTHER" id="PTHR46972">
    <property type="entry name" value="MONOOXYGENASE ASQM-RELATED"/>
    <property type="match status" value="1"/>
</dbReference>
<evidence type="ECO:0000256" key="5">
    <source>
        <dbReference type="HAMAP-Rule" id="MF_00845"/>
    </source>
</evidence>
<dbReference type="EC" id="1.14.13.-" evidence="5"/>
<dbReference type="AlphaFoldDB" id="A0A2J7TEH8"/>
<comment type="cofactor">
    <cofactor evidence="5">
        <name>FAD</name>
        <dbReference type="ChEBI" id="CHEBI:57692"/>
    </cofactor>
</comment>
<organism evidence="7 8">
    <name type="scientific">Methylocella silvestris</name>
    <dbReference type="NCBI Taxonomy" id="199596"/>
    <lineage>
        <taxon>Bacteria</taxon>
        <taxon>Pseudomonadati</taxon>
        <taxon>Pseudomonadota</taxon>
        <taxon>Alphaproteobacteria</taxon>
        <taxon>Hyphomicrobiales</taxon>
        <taxon>Beijerinckiaceae</taxon>
        <taxon>Methylocella</taxon>
    </lineage>
</organism>
<evidence type="ECO:0000256" key="2">
    <source>
        <dbReference type="ARBA" id="ARBA00022827"/>
    </source>
</evidence>
<dbReference type="Pfam" id="PF01494">
    <property type="entry name" value="FAD_binding_3"/>
    <property type="match status" value="1"/>
</dbReference>
<dbReference type="HAMAP" id="MF_00845">
    <property type="entry name" value="TetX_monooxygenase"/>
    <property type="match status" value="1"/>
</dbReference>
<comment type="subunit">
    <text evidence="5">Monomer.</text>
</comment>
<dbReference type="OrthoDB" id="4230779at2"/>
<dbReference type="InterPro" id="IPR043683">
    <property type="entry name" value="TetX_monooxygenase"/>
</dbReference>
<keyword evidence="3 5" id="KW-0560">Oxidoreductase</keyword>
<feature type="binding site" evidence="5">
    <location>
        <position position="47"/>
    </location>
    <ligand>
        <name>FAD</name>
        <dbReference type="ChEBI" id="CHEBI:57692"/>
    </ligand>
</feature>
<feature type="binding site" evidence="5">
    <location>
        <position position="295"/>
    </location>
    <ligand>
        <name>FAD</name>
        <dbReference type="ChEBI" id="CHEBI:57692"/>
    </ligand>
</feature>
<comment type="domain">
    <text evidence="5">Consists of an N-terminal FAD-binding domain with a Rossman fold and a C-terminal substrate-binding domain.</text>
</comment>
<evidence type="ECO:0000313" key="8">
    <source>
        <dbReference type="Proteomes" id="UP000236286"/>
    </source>
</evidence>
<dbReference type="Proteomes" id="UP000236286">
    <property type="component" value="Unassembled WGS sequence"/>
</dbReference>
<reference evidence="7 8" key="1">
    <citation type="submission" date="2017-10" db="EMBL/GenBank/DDBJ databases">
        <title>Genome announcement of Methylocella silvestris TVC from permafrost.</title>
        <authorList>
            <person name="Wang J."/>
            <person name="Geng K."/>
            <person name="Ul-Haque F."/>
            <person name="Crombie A.T."/>
            <person name="Street L.E."/>
            <person name="Wookey P.A."/>
            <person name="Murrell J.C."/>
            <person name="Pratscher J."/>
        </authorList>
    </citation>
    <scope>NUCLEOTIDE SEQUENCE [LARGE SCALE GENOMIC DNA]</scope>
    <source>
        <strain evidence="7 8">TVC</strain>
    </source>
</reference>
<feature type="domain" description="FAD-binding" evidence="6">
    <location>
        <begin position="4"/>
        <end position="324"/>
    </location>
</feature>
<dbReference type="PANTHER" id="PTHR46972:SF1">
    <property type="entry name" value="FAD DEPENDENT OXIDOREDUCTASE DOMAIN-CONTAINING PROTEIN"/>
    <property type="match status" value="1"/>
</dbReference>
<dbReference type="PRINTS" id="PR00420">
    <property type="entry name" value="RNGMNOXGNASE"/>
</dbReference>
<sequence>MRKTIAIIGAGLAGLTLARTLHRHGIEATIYEAEPSPTARKQGGLLDIHEHNGQLALKAAGLYDAFLRLVRPGEDAKRVVNKDGIILMDQAGDRSPRRPEVDRSELRAMLIASLPDTAIRWDHKVTNLAQTGDGRHEVGFANGTRSTADLLVGADGAWSKVRPRLSDSKPVYSGTCFIEIAFAAGDARYAESVAAIGAGTLMAVTPGKGIIAHRNADGSVTGYVALNEQEAWIRSIDFSKARAGLDLIAQQFAGWAPHLISFITGSIADPTIRPIYALPVGHQWQRKAGLTLVGDAAHLMSPFAGEGANLAMYDGAEVAQAIIDTPDDIEAALSRYEEALFPRSREVAGLSARNLRLFFGKTAPGSVVDLFSSFAASDV</sequence>
<keyword evidence="2 5" id="KW-0274">FAD</keyword>
<protein>
    <recommendedName>
        <fullName evidence="5">Flavin-dependent monooxygenase</fullName>
    </recommendedName>
    <alternativeName>
        <fullName evidence="5">TetX monooxygenase</fullName>
        <shortName evidence="5">TetX</shortName>
        <ecNumber evidence="5">1.14.13.-</ecNumber>
    </alternativeName>
</protein>
<evidence type="ECO:0000256" key="1">
    <source>
        <dbReference type="ARBA" id="ARBA00022630"/>
    </source>
</evidence>
<dbReference type="GO" id="GO:0005737">
    <property type="term" value="C:cytoplasm"/>
    <property type="evidence" value="ECO:0007669"/>
    <property type="project" value="UniProtKB-SubCell"/>
</dbReference>
<dbReference type="SUPFAM" id="SSF51905">
    <property type="entry name" value="FAD/NAD(P)-binding domain"/>
    <property type="match status" value="1"/>
</dbReference>
<name>A0A2J7TEH8_METSI</name>
<comment type="similarity">
    <text evidence="5">Belongs to the aromatic-ring hydroxylase family. TetX subfamily.</text>
</comment>
<feature type="binding site" evidence="5">
    <location>
        <position position="103"/>
    </location>
    <ligand>
        <name>FAD</name>
        <dbReference type="ChEBI" id="CHEBI:57692"/>
    </ligand>
</feature>
<evidence type="ECO:0000259" key="6">
    <source>
        <dbReference type="Pfam" id="PF01494"/>
    </source>
</evidence>
<gene>
    <name evidence="7" type="ORF">CR492_15325</name>
</gene>
<dbReference type="Gene3D" id="3.50.50.60">
    <property type="entry name" value="FAD/NAD(P)-binding domain"/>
    <property type="match status" value="1"/>
</dbReference>
<accession>A0A2J7TEH8</accession>
<evidence type="ECO:0000256" key="4">
    <source>
        <dbReference type="ARBA" id="ARBA00023033"/>
    </source>
</evidence>
<dbReference type="InterPro" id="IPR002938">
    <property type="entry name" value="FAD-bd"/>
</dbReference>
<comment type="subcellular location">
    <subcellularLocation>
        <location evidence="5">Cytoplasm</location>
    </subcellularLocation>
</comment>
<feature type="binding site" evidence="5">
    <location>
        <position position="40"/>
    </location>
    <ligand>
        <name>NADPH</name>
        <dbReference type="ChEBI" id="CHEBI:57783"/>
    </ligand>
</feature>
<comment type="function">
    <text evidence="5">An FAD-requiring monooxygenase active on some tetracycline antibiotic derivatives, which leads to their inactivation. Hydroxylates carbon 11a of tetracycline and some analogs.</text>
</comment>
<dbReference type="GO" id="GO:0004497">
    <property type="term" value="F:monooxygenase activity"/>
    <property type="evidence" value="ECO:0007669"/>
    <property type="project" value="UniProtKB-UniRule"/>
</dbReference>
<keyword evidence="1 5" id="KW-0285">Flavoprotein</keyword>
<keyword evidence="5" id="KW-0521">NADP</keyword>
<dbReference type="GO" id="GO:0046677">
    <property type="term" value="P:response to antibiotic"/>
    <property type="evidence" value="ECO:0007669"/>
    <property type="project" value="InterPro"/>
</dbReference>
<dbReference type="GO" id="GO:0071949">
    <property type="term" value="F:FAD binding"/>
    <property type="evidence" value="ECO:0007669"/>
    <property type="project" value="InterPro"/>
</dbReference>
<evidence type="ECO:0000313" key="7">
    <source>
        <dbReference type="EMBL" id="PNG25168.1"/>
    </source>
</evidence>
<comment type="caution">
    <text evidence="7">The sequence shown here is derived from an EMBL/GenBank/DDBJ whole genome shotgun (WGS) entry which is preliminary data.</text>
</comment>
<keyword evidence="5" id="KW-0547">Nucleotide-binding</keyword>
<keyword evidence="4 5" id="KW-0503">Monooxygenase</keyword>